<evidence type="ECO:0000313" key="3">
    <source>
        <dbReference type="Proteomes" id="UP000242715"/>
    </source>
</evidence>
<dbReference type="PANTHER" id="PTHR34023:SF4">
    <property type="entry name" value="RNASE H TYPE-1 DOMAIN-CONTAINING PROTEIN"/>
    <property type="match status" value="1"/>
</dbReference>
<name>A0A2Z6PNN5_TRISU</name>
<dbReference type="Pfam" id="PF13456">
    <property type="entry name" value="RVT_3"/>
    <property type="match status" value="1"/>
</dbReference>
<dbReference type="Gene3D" id="3.30.420.10">
    <property type="entry name" value="Ribonuclease H-like superfamily/Ribonuclease H"/>
    <property type="match status" value="1"/>
</dbReference>
<sequence length="99" mass="11208">MDIELNIDSSVVVQVIKTGRMKGSPGMTLVRNIQRLVNLEWEVRIVHAYSESNQCADTLANTGCTLDRETIYYDDCPPRVRELLLSDVMGITTPRLIRV</sequence>
<keyword evidence="3" id="KW-1185">Reference proteome</keyword>
<dbReference type="EMBL" id="DF974425">
    <property type="protein sequence ID" value="GAU48439.1"/>
    <property type="molecule type" value="Genomic_DNA"/>
</dbReference>
<dbReference type="CDD" id="cd06222">
    <property type="entry name" value="RNase_H_like"/>
    <property type="match status" value="1"/>
</dbReference>
<dbReference type="InterPro" id="IPR044730">
    <property type="entry name" value="RNase_H-like_dom_plant"/>
</dbReference>
<accession>A0A2Z6PNN5</accession>
<protein>
    <recommendedName>
        <fullName evidence="1">RNase H type-1 domain-containing protein</fullName>
    </recommendedName>
</protein>
<organism evidence="2 3">
    <name type="scientific">Trifolium subterraneum</name>
    <name type="common">Subterranean clover</name>
    <dbReference type="NCBI Taxonomy" id="3900"/>
    <lineage>
        <taxon>Eukaryota</taxon>
        <taxon>Viridiplantae</taxon>
        <taxon>Streptophyta</taxon>
        <taxon>Embryophyta</taxon>
        <taxon>Tracheophyta</taxon>
        <taxon>Spermatophyta</taxon>
        <taxon>Magnoliopsida</taxon>
        <taxon>eudicotyledons</taxon>
        <taxon>Gunneridae</taxon>
        <taxon>Pentapetalae</taxon>
        <taxon>rosids</taxon>
        <taxon>fabids</taxon>
        <taxon>Fabales</taxon>
        <taxon>Fabaceae</taxon>
        <taxon>Papilionoideae</taxon>
        <taxon>50 kb inversion clade</taxon>
        <taxon>NPAAA clade</taxon>
        <taxon>Hologalegina</taxon>
        <taxon>IRL clade</taxon>
        <taxon>Trifolieae</taxon>
        <taxon>Trifolium</taxon>
    </lineage>
</organism>
<dbReference type="OrthoDB" id="1414482at2759"/>
<dbReference type="GO" id="GO:0003676">
    <property type="term" value="F:nucleic acid binding"/>
    <property type="evidence" value="ECO:0007669"/>
    <property type="project" value="InterPro"/>
</dbReference>
<dbReference type="InterPro" id="IPR036397">
    <property type="entry name" value="RNaseH_sf"/>
</dbReference>
<dbReference type="GO" id="GO:0004523">
    <property type="term" value="F:RNA-DNA hybrid ribonuclease activity"/>
    <property type="evidence" value="ECO:0007669"/>
    <property type="project" value="InterPro"/>
</dbReference>
<gene>
    <name evidence="2" type="ORF">TSUD_100590</name>
</gene>
<dbReference type="InterPro" id="IPR002156">
    <property type="entry name" value="RNaseH_domain"/>
</dbReference>
<proteinExistence type="predicted"/>
<evidence type="ECO:0000313" key="2">
    <source>
        <dbReference type="EMBL" id="GAU48439.1"/>
    </source>
</evidence>
<dbReference type="Proteomes" id="UP000242715">
    <property type="component" value="Unassembled WGS sequence"/>
</dbReference>
<evidence type="ECO:0000259" key="1">
    <source>
        <dbReference type="Pfam" id="PF13456"/>
    </source>
</evidence>
<reference evidence="3" key="1">
    <citation type="journal article" date="2017" name="Front. Plant Sci.">
        <title>Climate Clever Clovers: New Paradigm to Reduce the Environmental Footprint of Ruminants by Breeding Low Methanogenic Forages Utilizing Haplotype Variation.</title>
        <authorList>
            <person name="Kaur P."/>
            <person name="Appels R."/>
            <person name="Bayer P.E."/>
            <person name="Keeble-Gagnere G."/>
            <person name="Wang J."/>
            <person name="Hirakawa H."/>
            <person name="Shirasawa K."/>
            <person name="Vercoe P."/>
            <person name="Stefanova K."/>
            <person name="Durmic Z."/>
            <person name="Nichols P."/>
            <person name="Revell C."/>
            <person name="Isobe S.N."/>
            <person name="Edwards D."/>
            <person name="Erskine W."/>
        </authorList>
    </citation>
    <scope>NUCLEOTIDE SEQUENCE [LARGE SCALE GENOMIC DNA]</scope>
    <source>
        <strain evidence="3">cv. Daliak</strain>
    </source>
</reference>
<feature type="domain" description="RNase H type-1" evidence="1">
    <location>
        <begin position="2"/>
        <end position="62"/>
    </location>
</feature>
<dbReference type="AlphaFoldDB" id="A0A2Z6PNN5"/>
<dbReference type="PANTHER" id="PTHR34023">
    <property type="entry name" value="RNASE H DOMAIN-CONTAINING PROTEIN"/>
    <property type="match status" value="1"/>
</dbReference>